<comment type="caution">
    <text evidence="4">The sequence shown here is derived from an EMBL/GenBank/DDBJ whole genome shotgun (WGS) entry which is preliminary data.</text>
</comment>
<evidence type="ECO:0000313" key="4">
    <source>
        <dbReference type="EMBL" id="OAQ74241.1"/>
    </source>
</evidence>
<dbReference type="EMBL" id="LSBJ02000001">
    <property type="protein sequence ID" value="OAQ74241.1"/>
    <property type="molecule type" value="Genomic_DNA"/>
</dbReference>
<evidence type="ECO:0000256" key="2">
    <source>
        <dbReference type="SAM" id="MobiDB-lite"/>
    </source>
</evidence>
<feature type="region of interest" description="Disordered" evidence="2">
    <location>
        <begin position="1"/>
        <end position="22"/>
    </location>
</feature>
<keyword evidence="1" id="KW-0560">Oxidoreductase</keyword>
<protein>
    <submittedName>
        <fullName evidence="4">Pyoverdine/dityrosine biosynthesis protein</fullName>
    </submittedName>
</protein>
<dbReference type="STRING" id="1380566.A0A179G9Z7"/>
<evidence type="ECO:0000313" key="5">
    <source>
        <dbReference type="Proteomes" id="UP000078397"/>
    </source>
</evidence>
<dbReference type="Proteomes" id="UP000078397">
    <property type="component" value="Unassembled WGS sequence"/>
</dbReference>
<evidence type="ECO:0000259" key="3">
    <source>
        <dbReference type="Pfam" id="PF02668"/>
    </source>
</evidence>
<dbReference type="OrthoDB" id="429813at2759"/>
<organism evidence="4 5">
    <name type="scientific">Pochonia chlamydosporia 170</name>
    <dbReference type="NCBI Taxonomy" id="1380566"/>
    <lineage>
        <taxon>Eukaryota</taxon>
        <taxon>Fungi</taxon>
        <taxon>Dikarya</taxon>
        <taxon>Ascomycota</taxon>
        <taxon>Pezizomycotina</taxon>
        <taxon>Sordariomycetes</taxon>
        <taxon>Hypocreomycetidae</taxon>
        <taxon>Hypocreales</taxon>
        <taxon>Clavicipitaceae</taxon>
        <taxon>Pochonia</taxon>
    </lineage>
</organism>
<keyword evidence="5" id="KW-1185">Reference proteome</keyword>
<accession>A0A179G9Z7</accession>
<name>A0A179G9Z7_METCM</name>
<dbReference type="RefSeq" id="XP_018150324.1">
    <property type="nucleotide sequence ID" value="XM_018281558.1"/>
</dbReference>
<dbReference type="Gene3D" id="3.60.130.10">
    <property type="entry name" value="Clavaminate synthase-like"/>
    <property type="match status" value="1"/>
</dbReference>
<dbReference type="InterPro" id="IPR007817">
    <property type="entry name" value="Isocyanide_synthase_DIT1"/>
</dbReference>
<reference evidence="4 5" key="1">
    <citation type="journal article" date="2016" name="PLoS Pathog.">
        <title>Biosynthesis of antibiotic leucinostatins in bio-control fungus Purpureocillium lilacinum and their inhibition on phytophthora revealed by genome mining.</title>
        <authorList>
            <person name="Wang G."/>
            <person name="Liu Z."/>
            <person name="Lin R."/>
            <person name="Li E."/>
            <person name="Mao Z."/>
            <person name="Ling J."/>
            <person name="Yang Y."/>
            <person name="Yin W.B."/>
            <person name="Xie B."/>
        </authorList>
    </citation>
    <scope>NUCLEOTIDE SEQUENCE [LARGE SCALE GENOMIC DNA]</scope>
    <source>
        <strain evidence="4">170</strain>
    </source>
</reference>
<sequence length="649" mass="73128">MPIAVSPERDGASAVAKGTKSPRGLSMEDFPALIDSSALDLASRILGIIDRYRLQRSNNNPEKADEGALRFLAVIYSHVRSGQEIPMCLPAFPFKSPNKSSKVLGNLPDRAEELALAHLNGLCEAVRDIYPPGARLTIISDGLVYNDLLGVPDKDVWAYGETLRRLAKERGFEQIEFSRLRDLVSISLPEQLDEMTYVANASNFRRALLNTFGNPNWEWKEVSQSEDVCLTYRGYIKFLETDLADVYPLEDGRTKSKYKRGIEYIAKQMMCRGDAFASAVRQKYKDHVRLSIHPSTGAAKLSISLLPTSTMFTTPWHCTIGYKLDGTIVSGMRSEFDNDDSFELIYENGLPSYYREKSDLFSWDSANGPVTFEPIYPSGWMLKPTNGPGTLTISDIDAKKIRSLAEINSPVVMRGFFKTPKQDVFVEKAKQFGEPLPWKFGLVLEVKDQGSDTRGLNNVLSAEWMPFHYDGLFKTVTQLNNEGEEVRVSVPPHFQFFAGATSSPKDTGFTLFSSSTMLFKYLPKWLTLEDLAKKTWTVSTSSFDSTVLKGIPLIASHPTTGKPCLRYHEPWPQSKTKFEATLVSIDDHDEASSREICESIDATLHDRRVAYYHTWEKGDLVVSDNILMMHTRSDFISGSDRELWRIHFD</sequence>
<dbReference type="SUPFAM" id="SSF51197">
    <property type="entry name" value="Clavaminate synthase-like"/>
    <property type="match status" value="1"/>
</dbReference>
<dbReference type="GO" id="GO:0016491">
    <property type="term" value="F:oxidoreductase activity"/>
    <property type="evidence" value="ECO:0007669"/>
    <property type="project" value="UniProtKB-KW"/>
</dbReference>
<dbReference type="KEGG" id="pchm:VFPPC_01788"/>
<feature type="domain" description="TauD/TfdA-like" evidence="3">
    <location>
        <begin position="393"/>
        <end position="646"/>
    </location>
</feature>
<proteinExistence type="predicted"/>
<gene>
    <name evidence="4" type="ORF">VFPPC_01788</name>
</gene>
<dbReference type="Pfam" id="PF05141">
    <property type="entry name" value="DIT1_PvcA"/>
    <property type="match status" value="1"/>
</dbReference>
<dbReference type="PANTHER" id="PTHR37285">
    <property type="entry name" value="SPORE WALL MATURATION PROTEIN DIT1"/>
    <property type="match status" value="1"/>
</dbReference>
<dbReference type="InterPro" id="IPR003819">
    <property type="entry name" value="TauD/TfdA-like"/>
</dbReference>
<evidence type="ECO:0000256" key="1">
    <source>
        <dbReference type="ARBA" id="ARBA00023002"/>
    </source>
</evidence>
<dbReference type="PANTHER" id="PTHR37285:SF5">
    <property type="entry name" value="SPORE WALL MATURATION PROTEIN DIT1"/>
    <property type="match status" value="1"/>
</dbReference>
<dbReference type="Pfam" id="PF02668">
    <property type="entry name" value="TauD"/>
    <property type="match status" value="1"/>
</dbReference>
<dbReference type="GeneID" id="28845552"/>
<dbReference type="InterPro" id="IPR042098">
    <property type="entry name" value="TauD-like_sf"/>
</dbReference>
<dbReference type="AlphaFoldDB" id="A0A179G9Z7"/>